<dbReference type="OrthoDB" id="88at2759"/>
<evidence type="ECO:0000256" key="1">
    <source>
        <dbReference type="ARBA" id="ARBA00004173"/>
    </source>
</evidence>
<comment type="subcellular location">
    <subcellularLocation>
        <location evidence="1">Mitochondrion</location>
    </subcellularLocation>
</comment>
<evidence type="ECO:0000256" key="6">
    <source>
        <dbReference type="ARBA" id="ARBA00035188"/>
    </source>
</evidence>
<organism evidence="8 9">
    <name type="scientific">Dimorphilus gyrociliatus</name>
    <dbReference type="NCBI Taxonomy" id="2664684"/>
    <lineage>
        <taxon>Eukaryota</taxon>
        <taxon>Metazoa</taxon>
        <taxon>Spiralia</taxon>
        <taxon>Lophotrochozoa</taxon>
        <taxon>Annelida</taxon>
        <taxon>Polychaeta</taxon>
        <taxon>Polychaeta incertae sedis</taxon>
        <taxon>Dinophilidae</taxon>
        <taxon>Dimorphilus</taxon>
    </lineage>
</organism>
<dbReference type="SMART" id="SM00916">
    <property type="entry name" value="L51_S25_CI-B8"/>
    <property type="match status" value="1"/>
</dbReference>
<dbReference type="SUPFAM" id="SSF52833">
    <property type="entry name" value="Thioredoxin-like"/>
    <property type="match status" value="1"/>
</dbReference>
<evidence type="ECO:0000313" key="8">
    <source>
        <dbReference type="EMBL" id="CAD5118351.1"/>
    </source>
</evidence>
<evidence type="ECO:0000313" key="9">
    <source>
        <dbReference type="Proteomes" id="UP000549394"/>
    </source>
</evidence>
<dbReference type="Proteomes" id="UP000549394">
    <property type="component" value="Unassembled WGS sequence"/>
</dbReference>
<keyword evidence="4" id="KW-0496">Mitochondrion</keyword>
<comment type="caution">
    <text evidence="8">The sequence shown here is derived from an EMBL/GenBank/DDBJ whole genome shotgun (WGS) entry which is preliminary data.</text>
</comment>
<reference evidence="8 9" key="1">
    <citation type="submission" date="2020-08" db="EMBL/GenBank/DDBJ databases">
        <authorList>
            <person name="Hejnol A."/>
        </authorList>
    </citation>
    <scope>NUCLEOTIDE SEQUENCE [LARGE SCALE GENOMIC DNA]</scope>
</reference>
<dbReference type="GO" id="GO:0005762">
    <property type="term" value="C:mitochondrial large ribosomal subunit"/>
    <property type="evidence" value="ECO:0007669"/>
    <property type="project" value="TreeGrafter"/>
</dbReference>
<dbReference type="GO" id="GO:0003735">
    <property type="term" value="F:structural constituent of ribosome"/>
    <property type="evidence" value="ECO:0007669"/>
    <property type="project" value="InterPro"/>
</dbReference>
<proteinExistence type="inferred from homology"/>
<protein>
    <recommendedName>
        <fullName evidence="6">Large ribosomal subunit protein mL43</fullName>
    </recommendedName>
</protein>
<dbReference type="Pfam" id="PF05047">
    <property type="entry name" value="L51_S25_CI-B8"/>
    <property type="match status" value="1"/>
</dbReference>
<dbReference type="InterPro" id="IPR039927">
    <property type="entry name" value="Ribosomal_mL43"/>
</dbReference>
<evidence type="ECO:0000256" key="4">
    <source>
        <dbReference type="ARBA" id="ARBA00023128"/>
    </source>
</evidence>
<dbReference type="EMBL" id="CAJFCJ010000008">
    <property type="protein sequence ID" value="CAD5118351.1"/>
    <property type="molecule type" value="Genomic_DNA"/>
</dbReference>
<evidence type="ECO:0000256" key="3">
    <source>
        <dbReference type="ARBA" id="ARBA00022980"/>
    </source>
</evidence>
<accession>A0A7I8VQK2</accession>
<sequence>MSGRAIPSDFVKSVLQNGAGRYVCQLQRLTFKFCKSSGGSRGTRDYIEKHLIDFSRENPGTAVYIQPRRHHTARVVAEFLNGNTVVKNINCLNPDDIMKWLEHLRTRSGIEIVRLRKSQHTDSPSIQGVWTPWTNKDSSMNISDYTDKKLLEMKRDELTATEKLLELAKNLREKDMKKTT</sequence>
<dbReference type="GO" id="GO:0032543">
    <property type="term" value="P:mitochondrial translation"/>
    <property type="evidence" value="ECO:0007669"/>
    <property type="project" value="InterPro"/>
</dbReference>
<keyword evidence="9" id="KW-1185">Reference proteome</keyword>
<gene>
    <name evidence="8" type="ORF">DGYR_LOCUS6742</name>
</gene>
<evidence type="ECO:0000259" key="7">
    <source>
        <dbReference type="SMART" id="SM00916"/>
    </source>
</evidence>
<evidence type="ECO:0000256" key="2">
    <source>
        <dbReference type="ARBA" id="ARBA00006073"/>
    </source>
</evidence>
<feature type="domain" description="Ribosomal protein/NADH dehydrogenase" evidence="7">
    <location>
        <begin position="35"/>
        <end position="108"/>
    </location>
</feature>
<name>A0A7I8VQK2_9ANNE</name>
<dbReference type="InterPro" id="IPR036249">
    <property type="entry name" value="Thioredoxin-like_sf"/>
</dbReference>
<evidence type="ECO:0000256" key="5">
    <source>
        <dbReference type="ARBA" id="ARBA00023274"/>
    </source>
</evidence>
<dbReference type="PANTHER" id="PTHR21396">
    <property type="entry name" value="39S RIBOSOMAL PROTEIN L43"/>
    <property type="match status" value="1"/>
</dbReference>
<dbReference type="PANTHER" id="PTHR21396:SF2">
    <property type="entry name" value="LARGE RIBOSOMAL SUBUNIT PROTEIN ML43"/>
    <property type="match status" value="1"/>
</dbReference>
<dbReference type="Gene3D" id="3.40.30.10">
    <property type="entry name" value="Glutaredoxin"/>
    <property type="match status" value="1"/>
</dbReference>
<comment type="similarity">
    <text evidence="2">Belongs to the mitochondrion-specific ribosomal protein mL43 family.</text>
</comment>
<keyword evidence="3" id="KW-0689">Ribosomal protein</keyword>
<dbReference type="InterPro" id="IPR007741">
    <property type="entry name" value="Ribosomal_mL43/mS25/NADH_DH"/>
</dbReference>
<keyword evidence="5" id="KW-0687">Ribonucleoprotein</keyword>
<dbReference type="AlphaFoldDB" id="A0A7I8VQK2"/>